<dbReference type="Gene3D" id="1.20.1250.20">
    <property type="entry name" value="MFS general substrate transporter like domains"/>
    <property type="match status" value="1"/>
</dbReference>
<feature type="transmembrane region" description="Helical" evidence="6">
    <location>
        <begin position="80"/>
        <end position="102"/>
    </location>
</feature>
<keyword evidence="3 6" id="KW-0812">Transmembrane</keyword>
<feature type="transmembrane region" description="Helical" evidence="6">
    <location>
        <begin position="212"/>
        <end position="232"/>
    </location>
</feature>
<dbReference type="PROSITE" id="PS50850">
    <property type="entry name" value="MFS"/>
    <property type="match status" value="1"/>
</dbReference>
<dbReference type="AlphaFoldDB" id="A0AAJ8MGE3"/>
<gene>
    <name evidence="8" type="ORF">I303_102894</name>
</gene>
<accession>A0AAJ8MGE3</accession>
<organism evidence="8 9">
    <name type="scientific">Kwoniella dejecticola CBS 10117</name>
    <dbReference type="NCBI Taxonomy" id="1296121"/>
    <lineage>
        <taxon>Eukaryota</taxon>
        <taxon>Fungi</taxon>
        <taxon>Dikarya</taxon>
        <taxon>Basidiomycota</taxon>
        <taxon>Agaricomycotina</taxon>
        <taxon>Tremellomycetes</taxon>
        <taxon>Tremellales</taxon>
        <taxon>Cryptococcaceae</taxon>
        <taxon>Kwoniella</taxon>
    </lineage>
</organism>
<feature type="transmembrane region" description="Helical" evidence="6">
    <location>
        <begin position="379"/>
        <end position="405"/>
    </location>
</feature>
<evidence type="ECO:0000256" key="4">
    <source>
        <dbReference type="ARBA" id="ARBA00022989"/>
    </source>
</evidence>
<evidence type="ECO:0000256" key="1">
    <source>
        <dbReference type="ARBA" id="ARBA00004141"/>
    </source>
</evidence>
<dbReference type="PANTHER" id="PTHR23504">
    <property type="entry name" value="MAJOR FACILITATOR SUPERFAMILY DOMAIN-CONTAINING PROTEIN 10"/>
    <property type="match status" value="1"/>
</dbReference>
<dbReference type="PANTHER" id="PTHR23504:SF31">
    <property type="entry name" value="MAJOR FACILITATOR SUPERFAMILY DOMAIN-CONTAINING PROTEIN 10"/>
    <property type="match status" value="1"/>
</dbReference>
<comment type="subcellular location">
    <subcellularLocation>
        <location evidence="1">Membrane</location>
        <topology evidence="1">Multi-pass membrane protein</topology>
    </subcellularLocation>
</comment>
<dbReference type="KEGG" id="kdj:28966613"/>
<keyword evidence="2" id="KW-0813">Transport</keyword>
<feature type="transmembrane region" description="Helical" evidence="6">
    <location>
        <begin position="114"/>
        <end position="140"/>
    </location>
</feature>
<reference evidence="8" key="2">
    <citation type="submission" date="2024-02" db="EMBL/GenBank/DDBJ databases">
        <title>Comparative genomics of Cryptococcus and Kwoniella reveals pathogenesis evolution and contrasting modes of karyotype evolution via chromosome fusion or intercentromeric recombination.</title>
        <authorList>
            <person name="Coelho M.A."/>
            <person name="David-Palma M."/>
            <person name="Shea T."/>
            <person name="Bowers K."/>
            <person name="McGinley-Smith S."/>
            <person name="Mohammad A.W."/>
            <person name="Gnirke A."/>
            <person name="Yurkov A.M."/>
            <person name="Nowrousian M."/>
            <person name="Sun S."/>
            <person name="Cuomo C.A."/>
            <person name="Heitman J."/>
        </authorList>
    </citation>
    <scope>NUCLEOTIDE SEQUENCE</scope>
    <source>
        <strain evidence="8">CBS 10117</strain>
    </source>
</reference>
<dbReference type="GO" id="GO:0022857">
    <property type="term" value="F:transmembrane transporter activity"/>
    <property type="evidence" value="ECO:0007669"/>
    <property type="project" value="InterPro"/>
</dbReference>
<dbReference type="Proteomes" id="UP000078595">
    <property type="component" value="Chromosome 3"/>
</dbReference>
<evidence type="ECO:0000256" key="3">
    <source>
        <dbReference type="ARBA" id="ARBA00022692"/>
    </source>
</evidence>
<keyword evidence="9" id="KW-1185">Reference proteome</keyword>
<feature type="transmembrane region" description="Helical" evidence="6">
    <location>
        <begin position="448"/>
        <end position="467"/>
    </location>
</feature>
<name>A0AAJ8MGE3_9TREE</name>
<dbReference type="GeneID" id="28966613"/>
<keyword evidence="5 6" id="KW-0472">Membrane</keyword>
<feature type="domain" description="Major facilitator superfamily (MFS) profile" evidence="7">
    <location>
        <begin position="6"/>
        <end position="466"/>
    </location>
</feature>
<proteinExistence type="predicted"/>
<dbReference type="FunFam" id="1.20.1250.20:FF:000223">
    <property type="entry name" value="Major facilitator superfamily domain-containing protein"/>
    <property type="match status" value="1"/>
</dbReference>
<dbReference type="SUPFAM" id="SSF103473">
    <property type="entry name" value="MFS general substrate transporter"/>
    <property type="match status" value="1"/>
</dbReference>
<dbReference type="EMBL" id="CP144532">
    <property type="protein sequence ID" value="WWC60323.1"/>
    <property type="molecule type" value="Genomic_DNA"/>
</dbReference>
<dbReference type="InterPro" id="IPR011701">
    <property type="entry name" value="MFS"/>
</dbReference>
<dbReference type="RefSeq" id="XP_065824720.1">
    <property type="nucleotide sequence ID" value="XM_065968648.1"/>
</dbReference>
<feature type="transmembrane region" description="Helical" evidence="6">
    <location>
        <begin position="339"/>
        <end position="359"/>
    </location>
</feature>
<evidence type="ECO:0000259" key="7">
    <source>
        <dbReference type="PROSITE" id="PS50850"/>
    </source>
</evidence>
<keyword evidence="4 6" id="KW-1133">Transmembrane helix</keyword>
<dbReference type="InterPro" id="IPR036259">
    <property type="entry name" value="MFS_trans_sf"/>
</dbReference>
<evidence type="ECO:0000256" key="6">
    <source>
        <dbReference type="SAM" id="Phobius"/>
    </source>
</evidence>
<dbReference type="InterPro" id="IPR020846">
    <property type="entry name" value="MFS_dom"/>
</dbReference>
<evidence type="ECO:0000256" key="2">
    <source>
        <dbReference type="ARBA" id="ARBA00022448"/>
    </source>
</evidence>
<dbReference type="Pfam" id="PF07690">
    <property type="entry name" value="MFS_1"/>
    <property type="match status" value="1"/>
</dbReference>
<evidence type="ECO:0000256" key="5">
    <source>
        <dbReference type="ARBA" id="ARBA00023136"/>
    </source>
</evidence>
<feature type="transmembrane region" description="Helical" evidence="6">
    <location>
        <begin position="6"/>
        <end position="28"/>
    </location>
</feature>
<protein>
    <recommendedName>
        <fullName evidence="7">Major facilitator superfamily (MFS) profile domain-containing protein</fullName>
    </recommendedName>
</protein>
<evidence type="ECO:0000313" key="9">
    <source>
        <dbReference type="Proteomes" id="UP000078595"/>
    </source>
</evidence>
<reference evidence="8" key="1">
    <citation type="submission" date="2013-07" db="EMBL/GenBank/DDBJ databases">
        <authorList>
            <consortium name="The Broad Institute Genome Sequencing Platform"/>
            <person name="Cuomo C."/>
            <person name="Litvintseva A."/>
            <person name="Chen Y."/>
            <person name="Heitman J."/>
            <person name="Sun S."/>
            <person name="Springer D."/>
            <person name="Dromer F."/>
            <person name="Young S.K."/>
            <person name="Zeng Q."/>
            <person name="Gargeya S."/>
            <person name="Fitzgerald M."/>
            <person name="Abouelleil A."/>
            <person name="Alvarado L."/>
            <person name="Berlin A.M."/>
            <person name="Chapman S.B."/>
            <person name="Dewar J."/>
            <person name="Goldberg J."/>
            <person name="Griggs A."/>
            <person name="Gujja S."/>
            <person name="Hansen M."/>
            <person name="Howarth C."/>
            <person name="Imamovic A."/>
            <person name="Larimer J."/>
            <person name="McCowan C."/>
            <person name="Murphy C."/>
            <person name="Pearson M."/>
            <person name="Priest M."/>
            <person name="Roberts A."/>
            <person name="Saif S."/>
            <person name="Shea T."/>
            <person name="Sykes S."/>
            <person name="Wortman J."/>
            <person name="Nusbaum C."/>
            <person name="Birren B."/>
        </authorList>
    </citation>
    <scope>NUCLEOTIDE SEQUENCE</scope>
    <source>
        <strain evidence="8">CBS 10117</strain>
    </source>
</reference>
<dbReference type="GO" id="GO:0016020">
    <property type="term" value="C:membrane"/>
    <property type="evidence" value="ECO:0007669"/>
    <property type="project" value="UniProtKB-SubCell"/>
</dbReference>
<evidence type="ECO:0000313" key="8">
    <source>
        <dbReference type="EMBL" id="WWC60323.1"/>
    </source>
</evidence>
<sequence length="482" mass="52100">MESKSIVKIVFFALVLDLLAFTIPLPLFPRLTAWYLKLDSSPDSLLSRLLLISREWRSILLSFNGSSRIRAEEGNKQWDIVLLGGLMGSLFSFCQCVISPWLGSLSDKYGRKRILLATMLGNILSAVIWIQSTSFASFLLSRLVGGLSEGNVQLSTAIISDVTVSSNRSKSLALVGIAFSICFTLGPSLGAYFASQPVPPALYSSDIKLNVYAVPATISLVLLVIETLYLAARLPETKGWNKAADEKSPSKADEGRSQSHLALTAEEKLDRLRFVGRLHGLFLLFFSGAEFTLTFLTYDLFSASNAENGRLLSYIGILSALLQARHVRPSLARLGELRLSSYGILSCVIALSLLATLPYSVSTPSSSTSPSSGISATMLYLAATCLSYTSATVVTGLTASAASLIDDTNPKLQRGKALGGFRSRGQLGRAVGPLLASSLYWVKGPTVAYATLAGCLSLVYLLARSQIAHSDRERRKDERKTQ</sequence>
<feature type="transmembrane region" description="Helical" evidence="6">
    <location>
        <begin position="278"/>
        <end position="298"/>
    </location>
</feature>
<feature type="transmembrane region" description="Helical" evidence="6">
    <location>
        <begin position="172"/>
        <end position="192"/>
    </location>
</feature>